<evidence type="ECO:0000259" key="1">
    <source>
        <dbReference type="Pfam" id="PF23549"/>
    </source>
</evidence>
<sequence>MARPIPRLFPHAPDCCGREMPCRQTRSNDNGNRGRWYYYCTGCDNFIFDDWRGIDEGNPLCDCEEISRGQIEGGVVYVFRCARGKCDFRCEEDSEEDSEED</sequence>
<comment type="caution">
    <text evidence="2">The sequence shown here is derived from an EMBL/GenBank/DDBJ whole genome shotgun (WGS) entry which is preliminary data.</text>
</comment>
<gene>
    <name evidence="2" type="ORF">BJX66DRAFT_317020</name>
</gene>
<accession>A0ABR4FLV6</accession>
<keyword evidence="3" id="KW-1185">Reference proteome</keyword>
<reference evidence="2 3" key="1">
    <citation type="submission" date="2024-07" db="EMBL/GenBank/DDBJ databases">
        <title>Section-level genome sequencing and comparative genomics of Aspergillus sections Usti and Cavernicolus.</title>
        <authorList>
            <consortium name="Lawrence Berkeley National Laboratory"/>
            <person name="Nybo J.L."/>
            <person name="Vesth T.C."/>
            <person name="Theobald S."/>
            <person name="Frisvad J.C."/>
            <person name="Larsen T.O."/>
            <person name="Kjaerboelling I."/>
            <person name="Rothschild-Mancinelli K."/>
            <person name="Lyhne E.K."/>
            <person name="Kogle M.E."/>
            <person name="Barry K."/>
            <person name="Clum A."/>
            <person name="Na H."/>
            <person name="Ledsgaard L."/>
            <person name="Lin J."/>
            <person name="Lipzen A."/>
            <person name="Kuo A."/>
            <person name="Riley R."/>
            <person name="Mondo S."/>
            <person name="Labutti K."/>
            <person name="Haridas S."/>
            <person name="Pangalinan J."/>
            <person name="Salamov A.A."/>
            <person name="Simmons B.A."/>
            <person name="Magnuson J.K."/>
            <person name="Chen J."/>
            <person name="Drula E."/>
            <person name="Henrissat B."/>
            <person name="Wiebenga A."/>
            <person name="Lubbers R.J."/>
            <person name="Gomes A.C."/>
            <person name="Makela M.R."/>
            <person name="Stajich J."/>
            <person name="Grigoriev I.V."/>
            <person name="Mortensen U.H."/>
            <person name="De Vries R.P."/>
            <person name="Baker S.E."/>
            <person name="Andersen M.R."/>
        </authorList>
    </citation>
    <scope>NUCLEOTIDE SEQUENCE [LARGE SCALE GENOMIC DNA]</scope>
    <source>
        <strain evidence="2 3">CBS 209.92</strain>
    </source>
</reference>
<proteinExistence type="predicted"/>
<dbReference type="Proteomes" id="UP001610563">
    <property type="component" value="Unassembled WGS sequence"/>
</dbReference>
<organism evidence="2 3">
    <name type="scientific">Aspergillus keveii</name>
    <dbReference type="NCBI Taxonomy" id="714993"/>
    <lineage>
        <taxon>Eukaryota</taxon>
        <taxon>Fungi</taxon>
        <taxon>Dikarya</taxon>
        <taxon>Ascomycota</taxon>
        <taxon>Pezizomycotina</taxon>
        <taxon>Eurotiomycetes</taxon>
        <taxon>Eurotiomycetidae</taxon>
        <taxon>Eurotiales</taxon>
        <taxon>Aspergillaceae</taxon>
        <taxon>Aspergillus</taxon>
        <taxon>Aspergillus subgen. Nidulantes</taxon>
    </lineage>
</organism>
<dbReference type="InterPro" id="IPR056444">
    <property type="entry name" value="Zn_ribbon_GRF_2"/>
</dbReference>
<evidence type="ECO:0000313" key="3">
    <source>
        <dbReference type="Proteomes" id="UP001610563"/>
    </source>
</evidence>
<protein>
    <recommendedName>
        <fullName evidence="1">GRF-like zinc ribbon domain-containing protein</fullName>
    </recommendedName>
</protein>
<feature type="domain" description="GRF-like zinc ribbon" evidence="1">
    <location>
        <begin position="12"/>
        <end position="51"/>
    </location>
</feature>
<name>A0ABR4FLV6_9EURO</name>
<dbReference type="Pfam" id="PF23549">
    <property type="entry name" value="Zn_ribbon_GRF_2"/>
    <property type="match status" value="1"/>
</dbReference>
<evidence type="ECO:0000313" key="2">
    <source>
        <dbReference type="EMBL" id="KAL2784207.1"/>
    </source>
</evidence>
<dbReference type="EMBL" id="JBFTWV010000189">
    <property type="protein sequence ID" value="KAL2784207.1"/>
    <property type="molecule type" value="Genomic_DNA"/>
</dbReference>